<comment type="caution">
    <text evidence="1">The sequence shown here is derived from an EMBL/GenBank/DDBJ whole genome shotgun (WGS) entry which is preliminary data.</text>
</comment>
<dbReference type="Proteomes" id="UP000005481">
    <property type="component" value="Unassembled WGS sequence"/>
</dbReference>
<dbReference type="EMBL" id="AGCJ01000083">
    <property type="protein sequence ID" value="EHM38251.1"/>
    <property type="molecule type" value="Genomic_DNA"/>
</dbReference>
<keyword evidence="2" id="KW-1185">Reference proteome</keyword>
<reference evidence="1 2" key="1">
    <citation type="submission" date="2011-08" db="EMBL/GenBank/DDBJ databases">
        <authorList>
            <person name="Weinstock G."/>
            <person name="Sodergren E."/>
            <person name="Clifton S."/>
            <person name="Fulton L."/>
            <person name="Fulton B."/>
            <person name="Courtney L."/>
            <person name="Fronick C."/>
            <person name="Harrison M."/>
            <person name="Strong C."/>
            <person name="Farmer C."/>
            <person name="Delahaunty K."/>
            <person name="Markovic C."/>
            <person name="Hall O."/>
            <person name="Minx P."/>
            <person name="Tomlinson C."/>
            <person name="Mitreva M."/>
            <person name="Hou S."/>
            <person name="Chen J."/>
            <person name="Wollam A."/>
            <person name="Pepin K.H."/>
            <person name="Johnson M."/>
            <person name="Bhonagiri V."/>
            <person name="Zhang X."/>
            <person name="Suruliraj S."/>
            <person name="Warren W."/>
            <person name="Chinwalla A."/>
            <person name="Mardis E.R."/>
            <person name="Wilson R.K."/>
        </authorList>
    </citation>
    <scope>NUCLEOTIDE SEQUENCE [LARGE SCALE GENOMIC DNA]</scope>
    <source>
        <strain evidence="1 2">F0357</strain>
    </source>
</reference>
<evidence type="ECO:0000313" key="2">
    <source>
        <dbReference type="Proteomes" id="UP000005481"/>
    </source>
</evidence>
<accession>G9YJR7</accession>
<organism evidence="1 2">
    <name type="scientific">Anaeroglobus geminatus F0357</name>
    <dbReference type="NCBI Taxonomy" id="861450"/>
    <lineage>
        <taxon>Bacteria</taxon>
        <taxon>Bacillati</taxon>
        <taxon>Bacillota</taxon>
        <taxon>Negativicutes</taxon>
        <taxon>Veillonellales</taxon>
        <taxon>Veillonellaceae</taxon>
        <taxon>Anaeroglobus</taxon>
    </lineage>
</organism>
<dbReference type="AlphaFoldDB" id="G9YJR7"/>
<dbReference type="HOGENOM" id="CLU_3303794_0_0_9"/>
<dbReference type="STRING" id="861450.HMPREF0080_01921"/>
<protein>
    <submittedName>
        <fullName evidence="1">Uncharacterized protein</fullName>
    </submittedName>
</protein>
<evidence type="ECO:0000313" key="1">
    <source>
        <dbReference type="EMBL" id="EHM38251.1"/>
    </source>
</evidence>
<proteinExistence type="predicted"/>
<gene>
    <name evidence="1" type="ORF">HMPREF0080_01921</name>
</gene>
<sequence>MAGRREFGILVPSSRLSGCIRVQEKRGFSGFSLKDGEVG</sequence>
<name>G9YJR7_9FIRM</name>